<keyword evidence="3" id="KW-1185">Reference proteome</keyword>
<dbReference type="Proteomes" id="UP001284601">
    <property type="component" value="Unassembled WGS sequence"/>
</dbReference>
<reference evidence="3" key="1">
    <citation type="submission" date="2023-07" db="EMBL/GenBank/DDBJ databases">
        <title>Conexibacter stalactiti sp. nov., isolated from stalactites in a lava cave and emended description of the genus Conexibacter.</title>
        <authorList>
            <person name="Lee S.D."/>
        </authorList>
    </citation>
    <scope>NUCLEOTIDE SEQUENCE [LARGE SCALE GENOMIC DNA]</scope>
    <source>
        <strain evidence="3">KCTC 39840</strain>
    </source>
</reference>
<evidence type="ECO:0000313" key="2">
    <source>
        <dbReference type="EMBL" id="MDW5595813.1"/>
    </source>
</evidence>
<feature type="signal peptide" evidence="1">
    <location>
        <begin position="1"/>
        <end position="26"/>
    </location>
</feature>
<accession>A0ABU4HRA2</accession>
<name>A0ABU4HRA2_9ACTN</name>
<proteinExistence type="predicted"/>
<comment type="caution">
    <text evidence="2">The sequence shown here is derived from an EMBL/GenBank/DDBJ whole genome shotgun (WGS) entry which is preliminary data.</text>
</comment>
<protein>
    <submittedName>
        <fullName evidence="2">Uncharacterized protein</fullName>
    </submittedName>
</protein>
<keyword evidence="1" id="KW-0732">Signal</keyword>
<organism evidence="2 3">
    <name type="scientific">Conexibacter stalactiti</name>
    <dbReference type="NCBI Taxonomy" id="1940611"/>
    <lineage>
        <taxon>Bacteria</taxon>
        <taxon>Bacillati</taxon>
        <taxon>Actinomycetota</taxon>
        <taxon>Thermoleophilia</taxon>
        <taxon>Solirubrobacterales</taxon>
        <taxon>Conexibacteraceae</taxon>
        <taxon>Conexibacter</taxon>
    </lineage>
</organism>
<evidence type="ECO:0000256" key="1">
    <source>
        <dbReference type="SAM" id="SignalP"/>
    </source>
</evidence>
<dbReference type="EMBL" id="JAWSTH010000041">
    <property type="protein sequence ID" value="MDW5595813.1"/>
    <property type="molecule type" value="Genomic_DNA"/>
</dbReference>
<gene>
    <name evidence="2" type="ORF">R7226_15805</name>
</gene>
<dbReference type="RefSeq" id="WP_318598154.1">
    <property type="nucleotide sequence ID" value="NZ_JAWSTH010000041.1"/>
</dbReference>
<sequence length="590" mass="59923">MRQLISRRALPAAVVSLLALPAGAGAATLCAPLGHGGLCDAAYATPQQAVDAADAAPGADVVALAAGTFDVGSDGLTVAAADTAVRGAGRDQTILTTSPLPDDGSTRRVVQGRFSHLSDLTVRLASAVTSGPATMEGIDAYDAAVVRVTVDAVGATFGPGADDGQGQGILLRRGLLQDVEIDFDPDADADALRVGGAATLSGVTITARNGLSSDPETDDPGAPVLVTADRLRITAQRPLVVGDGSFTLSDALLRALPADDGDAPAAVSVHSGRAPDPAALTLDRVTVVGSGQTGSAALAIGGNPGPVATRLTARHVIAWGFPVSVRQESWGGDLATEISYSLLDTSAAAIVDATDPAVTARRTLDLSEGNRSGDPLFLDAGAGDFHVRGGSPAAAIGGRALLDGIGRDLDGKDRIDHEPYAGAFVPDLLDPPDPTPRCDCFPPPPPPRIPPQCFCGPGPDTIAPQLSGLALVTRRPRRGAATRPVAFRFTLSERASVRIAIERRVPAIRARRGRGAVPARWVAAGALRPVALNAGAVSIAFGGRLGSGALKPGAYRATVVATDAAANRSAPARVRFSVARAVARGRARPR</sequence>
<dbReference type="Gene3D" id="2.160.20.10">
    <property type="entry name" value="Single-stranded right-handed beta-helix, Pectin lyase-like"/>
    <property type="match status" value="1"/>
</dbReference>
<evidence type="ECO:0000313" key="3">
    <source>
        <dbReference type="Proteomes" id="UP001284601"/>
    </source>
</evidence>
<dbReference type="InterPro" id="IPR012334">
    <property type="entry name" value="Pectin_lyas_fold"/>
</dbReference>
<feature type="chain" id="PRO_5046236406" evidence="1">
    <location>
        <begin position="27"/>
        <end position="590"/>
    </location>
</feature>